<feature type="transmembrane region" description="Helical" evidence="1">
    <location>
        <begin position="220"/>
        <end position="243"/>
    </location>
</feature>
<feature type="transmembrane region" description="Helical" evidence="1">
    <location>
        <begin position="395"/>
        <end position="417"/>
    </location>
</feature>
<feature type="transmembrane region" description="Helical" evidence="1">
    <location>
        <begin position="26"/>
        <end position="48"/>
    </location>
</feature>
<feature type="transmembrane region" description="Helical" evidence="1">
    <location>
        <begin position="348"/>
        <end position="366"/>
    </location>
</feature>
<evidence type="ECO:0000313" key="2">
    <source>
        <dbReference type="EMBL" id="NKY16595.1"/>
    </source>
</evidence>
<dbReference type="AlphaFoldDB" id="A0AA44DHR3"/>
<keyword evidence="1" id="KW-0472">Membrane</keyword>
<dbReference type="Proteomes" id="UP000570003">
    <property type="component" value="Unassembled WGS sequence"/>
</dbReference>
<comment type="caution">
    <text evidence="2">The sequence shown here is derived from an EMBL/GenBank/DDBJ whole genome shotgun (WGS) entry which is preliminary data.</text>
</comment>
<protein>
    <recommendedName>
        <fullName evidence="4">Integral membrane protein</fullName>
    </recommendedName>
</protein>
<feature type="transmembrane region" description="Helical" evidence="1">
    <location>
        <begin position="92"/>
        <end position="112"/>
    </location>
</feature>
<evidence type="ECO:0008006" key="4">
    <source>
        <dbReference type="Google" id="ProtNLM"/>
    </source>
</evidence>
<feature type="transmembrane region" description="Helical" evidence="1">
    <location>
        <begin position="255"/>
        <end position="276"/>
    </location>
</feature>
<keyword evidence="1" id="KW-1133">Transmembrane helix</keyword>
<dbReference type="NCBIfam" id="NF038391">
    <property type="entry name" value="streptophobe"/>
    <property type="match status" value="1"/>
</dbReference>
<dbReference type="InterPro" id="IPR047724">
    <property type="entry name" value="Streptophobe"/>
</dbReference>
<evidence type="ECO:0000313" key="3">
    <source>
        <dbReference type="Proteomes" id="UP000570003"/>
    </source>
</evidence>
<feature type="transmembrane region" description="Helical" evidence="1">
    <location>
        <begin position="124"/>
        <end position="143"/>
    </location>
</feature>
<accession>A0AA44DHR3</accession>
<evidence type="ECO:0000256" key="1">
    <source>
        <dbReference type="SAM" id="Phobius"/>
    </source>
</evidence>
<keyword evidence="1" id="KW-0812">Transmembrane</keyword>
<reference evidence="2 3" key="1">
    <citation type="submission" date="2020-04" db="EMBL/GenBank/DDBJ databases">
        <title>MicrobeNet Type strains.</title>
        <authorList>
            <person name="Nicholson A.C."/>
        </authorList>
    </citation>
    <scope>NUCLEOTIDE SEQUENCE [LARGE SCALE GENOMIC DNA]</scope>
    <source>
        <strain evidence="2 3">DSM 40738</strain>
    </source>
</reference>
<organism evidence="2 3">
    <name type="scientific">Streptomyces somaliensis (strain ATCC 33201 / DSM 40738 / JCM 12659 / KCTC 9044 / NCTC 11332 / NRRL B-12077 / IP 733)</name>
    <dbReference type="NCBI Taxonomy" id="1134445"/>
    <lineage>
        <taxon>Bacteria</taxon>
        <taxon>Bacillati</taxon>
        <taxon>Actinomycetota</taxon>
        <taxon>Actinomycetes</taxon>
        <taxon>Kitasatosporales</taxon>
        <taxon>Streptomycetaceae</taxon>
        <taxon>Streptomyces</taxon>
    </lineage>
</organism>
<dbReference type="EMBL" id="JAAXOU010000426">
    <property type="protein sequence ID" value="NKY16595.1"/>
    <property type="molecule type" value="Genomic_DNA"/>
</dbReference>
<feature type="transmembrane region" description="Helical" evidence="1">
    <location>
        <begin position="316"/>
        <end position="336"/>
    </location>
</feature>
<keyword evidence="3" id="KW-1185">Reference proteome</keyword>
<name>A0AA44DHR3_STRE0</name>
<gene>
    <name evidence="2" type="ORF">HGA06_21505</name>
</gene>
<proteinExistence type="predicted"/>
<sequence length="439" mass="44981">MSSHSARGRGTAPGGPRRVARAWLDALAAVLAAFAAMAVTAALGLWAAGAAGLPGGAFPRVVAAVVVLAAGGDVELTGDAGDLARADAELTAVPLSVSLAGALVLAAGFLRPLRHRAVAPAGELLLRVARTAALWLVLLAVLTTRARHTFTDLLPADSPADPLGDLLGAPPGLGFRADPGGTLLHGPPRVLGVLLAALLVSRRAPLPARFVRHREAVRPAASAMFLLLLAYVVLGLAAGLVVAATRGHAADTLAVLLLGLPNLAWLALGLGVGASWEGRVDGPFGLPVPRVLDRVLRGPGDTVLDVRSLAAHDERAWWLVPLAAVLLLAAAFAAAVRSRTPTRPWRHALHLGVAFPLTLLAVVPLTRVDARLGLSLLGFLEVDALGGRVGLRPRLWAAVGLALPWGAAAGFLGGLLAQRVRRRGRAGGRPPRPPGETPG</sequence>
<dbReference type="RefSeq" id="WP_168440802.1">
    <property type="nucleotide sequence ID" value="NZ_JAAXOU010000426.1"/>
</dbReference>